<dbReference type="EMBL" id="CP001848">
    <property type="protein sequence ID" value="ADB17093.1"/>
    <property type="molecule type" value="Genomic_DNA"/>
</dbReference>
<evidence type="ECO:0000313" key="3">
    <source>
        <dbReference type="EMBL" id="ADB17093.1"/>
    </source>
</evidence>
<dbReference type="InterPro" id="IPR002372">
    <property type="entry name" value="PQQ_rpt_dom"/>
</dbReference>
<feature type="chain" id="PRO_5003035458" evidence="1">
    <location>
        <begin position="27"/>
        <end position="409"/>
    </location>
</feature>
<feature type="signal peptide" evidence="1">
    <location>
        <begin position="1"/>
        <end position="26"/>
    </location>
</feature>
<feature type="domain" description="Pyrrolo-quinoline quinone repeat" evidence="2">
    <location>
        <begin position="92"/>
        <end position="256"/>
    </location>
</feature>
<reference evidence="3 4" key="1">
    <citation type="journal article" date="2009" name="Stand. Genomic Sci.">
        <title>Complete genome sequence of Pirellula staleyi type strain (ATCC 27377).</title>
        <authorList>
            <person name="Clum A."/>
            <person name="Tindall B.J."/>
            <person name="Sikorski J."/>
            <person name="Ivanova N."/>
            <person name="Mavrommatis K."/>
            <person name="Lucas S."/>
            <person name="Glavina del Rio T."/>
            <person name="Nolan M."/>
            <person name="Chen F."/>
            <person name="Tice H."/>
            <person name="Pitluck S."/>
            <person name="Cheng J.F."/>
            <person name="Chertkov O."/>
            <person name="Brettin T."/>
            <person name="Han C."/>
            <person name="Detter J.C."/>
            <person name="Kuske C."/>
            <person name="Bruce D."/>
            <person name="Goodwin L."/>
            <person name="Ovchinikova G."/>
            <person name="Pati A."/>
            <person name="Mikhailova N."/>
            <person name="Chen A."/>
            <person name="Palaniappan K."/>
            <person name="Land M."/>
            <person name="Hauser L."/>
            <person name="Chang Y.J."/>
            <person name="Jeffries C.D."/>
            <person name="Chain P."/>
            <person name="Rohde M."/>
            <person name="Goker M."/>
            <person name="Bristow J."/>
            <person name="Eisen J.A."/>
            <person name="Markowitz V."/>
            <person name="Hugenholtz P."/>
            <person name="Kyrpides N.C."/>
            <person name="Klenk H.P."/>
            <person name="Lapidus A."/>
        </authorList>
    </citation>
    <scope>NUCLEOTIDE SEQUENCE [LARGE SCALE GENOMIC DNA]</scope>
    <source>
        <strain evidence="4">ATCC 27377 / DSM 6068 / ICPB 4128</strain>
    </source>
</reference>
<evidence type="ECO:0000256" key="1">
    <source>
        <dbReference type="SAM" id="SignalP"/>
    </source>
</evidence>
<sequence precursor="true">MLITFRASFKYALAASILTLVASAHAEDWRQFRGTDGSSLAAESKPPLKFSATENVAWKASLPGHGVSGPIVVGDKVFVTASSGAVTQNRLHVLCFDLASGKQLWHRQFWATGRCFHHPTSANAAPTPASDGERIFAFYSSNDLICLDLEGNLLWYRGLASDYPKAGNDVGMSASPLVVGNTVVVQIENQGDSFAAGINSATGETAWRIDRPKDANWVSPVALKGSDGKELVLLQSPDRLTAHVPATGNIIWEYKSACAGIPSATTADGRIYLPSNGLTVLEAPADKTSATLAWESSRLSPGNSSPIIYKDKVYILTRAGVITCGDAKSGEVAWQLRLKGTFWSTPVLAGDHLFSVNQDGECLVASINGEKGELVETNSLGESVLASPAVSGNALLIRSDKTLWKIAAP</sequence>
<keyword evidence="1" id="KW-0732">Signal</keyword>
<dbReference type="PANTHER" id="PTHR34512">
    <property type="entry name" value="CELL SURFACE PROTEIN"/>
    <property type="match status" value="1"/>
</dbReference>
<dbReference type="PANTHER" id="PTHR34512:SF30">
    <property type="entry name" value="OUTER MEMBRANE PROTEIN ASSEMBLY FACTOR BAMB"/>
    <property type="match status" value="1"/>
</dbReference>
<dbReference type="OrthoDB" id="244732at2"/>
<name>D2R4M7_PIRSD</name>
<dbReference type="eggNOG" id="COG1520">
    <property type="taxonomic scope" value="Bacteria"/>
</dbReference>
<dbReference type="Pfam" id="PF13360">
    <property type="entry name" value="PQQ_2"/>
    <property type="match status" value="2"/>
</dbReference>
<dbReference type="InterPro" id="IPR015943">
    <property type="entry name" value="WD40/YVTN_repeat-like_dom_sf"/>
</dbReference>
<evidence type="ECO:0000259" key="2">
    <source>
        <dbReference type="Pfam" id="PF13360"/>
    </source>
</evidence>
<dbReference type="AlphaFoldDB" id="D2R4M7"/>
<dbReference type="HOGENOM" id="CLU_027480_2_1_0"/>
<proteinExistence type="predicted"/>
<dbReference type="SMART" id="SM00564">
    <property type="entry name" value="PQQ"/>
    <property type="match status" value="2"/>
</dbReference>
<evidence type="ECO:0000313" key="4">
    <source>
        <dbReference type="Proteomes" id="UP000001887"/>
    </source>
</evidence>
<keyword evidence="4" id="KW-1185">Reference proteome</keyword>
<dbReference type="STRING" id="530564.Psta_2423"/>
<dbReference type="KEGG" id="psl:Psta_2423"/>
<feature type="domain" description="Pyrrolo-quinoline quinone repeat" evidence="2">
    <location>
        <begin position="287"/>
        <end position="374"/>
    </location>
</feature>
<dbReference type="InterPro" id="IPR011047">
    <property type="entry name" value="Quinoprotein_ADH-like_sf"/>
</dbReference>
<dbReference type="SUPFAM" id="SSF50998">
    <property type="entry name" value="Quinoprotein alcohol dehydrogenase-like"/>
    <property type="match status" value="1"/>
</dbReference>
<dbReference type="Gene3D" id="2.130.10.10">
    <property type="entry name" value="YVTN repeat-like/Quinoprotein amine dehydrogenase"/>
    <property type="match status" value="2"/>
</dbReference>
<dbReference type="InterPro" id="IPR018391">
    <property type="entry name" value="PQQ_b-propeller_rpt"/>
</dbReference>
<dbReference type="Proteomes" id="UP000001887">
    <property type="component" value="Chromosome"/>
</dbReference>
<accession>D2R4M7</accession>
<organism evidence="3 4">
    <name type="scientific">Pirellula staleyi (strain ATCC 27377 / DSM 6068 / ICPB 4128)</name>
    <name type="common">Pirella staleyi</name>
    <dbReference type="NCBI Taxonomy" id="530564"/>
    <lineage>
        <taxon>Bacteria</taxon>
        <taxon>Pseudomonadati</taxon>
        <taxon>Planctomycetota</taxon>
        <taxon>Planctomycetia</taxon>
        <taxon>Pirellulales</taxon>
        <taxon>Pirellulaceae</taxon>
        <taxon>Pirellula</taxon>
    </lineage>
</organism>
<protein>
    <submittedName>
        <fullName evidence="3">Pyrrolo-quinoline quinone</fullName>
    </submittedName>
</protein>
<gene>
    <name evidence="3" type="ordered locus">Psta_2423</name>
</gene>